<reference evidence="2 3" key="1">
    <citation type="submission" date="2019-04" db="EMBL/GenBank/DDBJ databases">
        <title>Annotation for the trematode Fasciola gigantica.</title>
        <authorList>
            <person name="Choi Y.-J."/>
        </authorList>
    </citation>
    <scope>NUCLEOTIDE SEQUENCE [LARGE SCALE GENOMIC DNA]</scope>
    <source>
        <strain evidence="2">Uganda_cow_1</strain>
    </source>
</reference>
<protein>
    <submittedName>
        <fullName evidence="2">Uncharacterized protein</fullName>
    </submittedName>
</protein>
<keyword evidence="3" id="KW-1185">Reference proteome</keyword>
<sequence length="71" mass="8028">MLTLPGELVATQKGKAKGESTETRDRQEPSCARLSLVGLTRSHEDFSIQQSEYLGIYNRPLHLIRLSFLCH</sequence>
<feature type="region of interest" description="Disordered" evidence="1">
    <location>
        <begin position="1"/>
        <end position="27"/>
    </location>
</feature>
<evidence type="ECO:0000313" key="2">
    <source>
        <dbReference type="EMBL" id="TPP50014.1"/>
    </source>
</evidence>
<feature type="compositionally biased region" description="Basic and acidic residues" evidence="1">
    <location>
        <begin position="16"/>
        <end position="27"/>
    </location>
</feature>
<dbReference type="AlphaFoldDB" id="A0A504XNR1"/>
<comment type="caution">
    <text evidence="2">The sequence shown here is derived from an EMBL/GenBank/DDBJ whole genome shotgun (WGS) entry which is preliminary data.</text>
</comment>
<name>A0A504XNR1_FASGI</name>
<evidence type="ECO:0000313" key="3">
    <source>
        <dbReference type="Proteomes" id="UP000316759"/>
    </source>
</evidence>
<evidence type="ECO:0000256" key="1">
    <source>
        <dbReference type="SAM" id="MobiDB-lite"/>
    </source>
</evidence>
<proteinExistence type="predicted"/>
<gene>
    <name evidence="2" type="ORF">FGIG_06866</name>
</gene>
<accession>A0A504XNR1</accession>
<dbReference type="EMBL" id="SUNJ01015602">
    <property type="protein sequence ID" value="TPP50014.1"/>
    <property type="molecule type" value="Genomic_DNA"/>
</dbReference>
<organism evidence="2 3">
    <name type="scientific">Fasciola gigantica</name>
    <name type="common">Giant liver fluke</name>
    <dbReference type="NCBI Taxonomy" id="46835"/>
    <lineage>
        <taxon>Eukaryota</taxon>
        <taxon>Metazoa</taxon>
        <taxon>Spiralia</taxon>
        <taxon>Lophotrochozoa</taxon>
        <taxon>Platyhelminthes</taxon>
        <taxon>Trematoda</taxon>
        <taxon>Digenea</taxon>
        <taxon>Plagiorchiida</taxon>
        <taxon>Echinostomata</taxon>
        <taxon>Echinostomatoidea</taxon>
        <taxon>Fasciolidae</taxon>
        <taxon>Fasciola</taxon>
    </lineage>
</organism>
<dbReference type="Proteomes" id="UP000316759">
    <property type="component" value="Unassembled WGS sequence"/>
</dbReference>